<dbReference type="EMBL" id="FO818637">
    <property type="protein sequence ID" value="CDM90002.1"/>
    <property type="molecule type" value="Genomic_DNA"/>
</dbReference>
<dbReference type="PANTHER" id="PTHR30629">
    <property type="entry name" value="PROPHAGE INTEGRASE"/>
    <property type="match status" value="1"/>
</dbReference>
<name>A0A0B6X7W0_XENBV</name>
<keyword evidence="3" id="KW-0472">Membrane</keyword>
<gene>
    <name evidence="5" type="ORF">XBW1_2645</name>
</gene>
<feature type="transmembrane region" description="Helical" evidence="3">
    <location>
        <begin position="99"/>
        <end position="119"/>
    </location>
</feature>
<dbReference type="GO" id="GO:0015074">
    <property type="term" value="P:DNA integration"/>
    <property type="evidence" value="ECO:0007669"/>
    <property type="project" value="UniProtKB-KW"/>
</dbReference>
<evidence type="ECO:0000259" key="4">
    <source>
        <dbReference type="Pfam" id="PF13356"/>
    </source>
</evidence>
<dbReference type="Proteomes" id="UP000032930">
    <property type="component" value="Chromosome"/>
</dbReference>
<dbReference type="InterPro" id="IPR050808">
    <property type="entry name" value="Phage_Integrase"/>
</dbReference>
<evidence type="ECO:0000256" key="1">
    <source>
        <dbReference type="ARBA" id="ARBA00008857"/>
    </source>
</evidence>
<dbReference type="KEGG" id="xbv:XBW1_2645"/>
<protein>
    <recommendedName>
        <fullName evidence="4">Integrase DNA-binding domain-containing protein</fullName>
    </recommendedName>
</protein>
<organism evidence="5">
    <name type="scientific">Xenorhabdus bovienii</name>
    <name type="common">Xenorhabdus nematophila subsp. bovienii</name>
    <dbReference type="NCBI Taxonomy" id="40576"/>
    <lineage>
        <taxon>Bacteria</taxon>
        <taxon>Pseudomonadati</taxon>
        <taxon>Pseudomonadota</taxon>
        <taxon>Gammaproteobacteria</taxon>
        <taxon>Enterobacterales</taxon>
        <taxon>Morganellaceae</taxon>
        <taxon>Xenorhabdus</taxon>
    </lineage>
</organism>
<dbReference type="InterPro" id="IPR025166">
    <property type="entry name" value="Integrase_DNA_bind_dom"/>
</dbReference>
<dbReference type="Gene3D" id="3.30.160.390">
    <property type="entry name" value="Integrase, DNA-binding domain"/>
    <property type="match status" value="1"/>
</dbReference>
<keyword evidence="3" id="KW-1133">Transmembrane helix</keyword>
<keyword evidence="2" id="KW-0229">DNA integration</keyword>
<proteinExistence type="inferred from homology"/>
<dbReference type="PANTHER" id="PTHR30629:SF2">
    <property type="entry name" value="PROPHAGE INTEGRASE INTS-RELATED"/>
    <property type="match status" value="1"/>
</dbReference>
<accession>A0A0B6X7W0</accession>
<keyword evidence="3" id="KW-0812">Transmembrane</keyword>
<dbReference type="InterPro" id="IPR038488">
    <property type="entry name" value="Integrase_DNA-bd_sf"/>
</dbReference>
<comment type="similarity">
    <text evidence="1">Belongs to the 'phage' integrase family.</text>
</comment>
<sequence>MPMMVGYIWRSLHAAKYWRMKYRRPTDKKEDRLAFGVYPAVSLADARTKRDEAKKLLAQGIDPKIEKKGGYLSRQEHIPLNGLPVNGMPVINGGVKTTATGFCAVLSNTFSLILAGLIFPF</sequence>
<dbReference type="AlphaFoldDB" id="A0A0B6X7W0"/>
<evidence type="ECO:0000256" key="2">
    <source>
        <dbReference type="ARBA" id="ARBA00022908"/>
    </source>
</evidence>
<reference evidence="5" key="1">
    <citation type="submission" date="2014-02" db="EMBL/GenBank/DDBJ databases">
        <authorList>
            <person name="Genoscope - CEA"/>
        </authorList>
    </citation>
    <scope>NUCLEOTIDE SEQUENCE [LARGE SCALE GENOMIC DNA]</scope>
    <source>
        <strain evidence="5">CS03</strain>
    </source>
</reference>
<feature type="domain" description="Integrase DNA-binding" evidence="4">
    <location>
        <begin position="14"/>
        <end position="68"/>
    </location>
</feature>
<evidence type="ECO:0000313" key="5">
    <source>
        <dbReference type="EMBL" id="CDM90002.1"/>
    </source>
</evidence>
<dbReference type="Pfam" id="PF13356">
    <property type="entry name" value="Arm-DNA-bind_3"/>
    <property type="match status" value="1"/>
</dbReference>
<evidence type="ECO:0000256" key="3">
    <source>
        <dbReference type="SAM" id="Phobius"/>
    </source>
</evidence>